<organism evidence="1 2">
    <name type="scientific">Microbacterium hydrocarbonoxydans</name>
    <dbReference type="NCBI Taxonomy" id="273678"/>
    <lineage>
        <taxon>Bacteria</taxon>
        <taxon>Bacillati</taxon>
        <taxon>Actinomycetota</taxon>
        <taxon>Actinomycetes</taxon>
        <taxon>Micrococcales</taxon>
        <taxon>Microbacteriaceae</taxon>
        <taxon>Microbacterium</taxon>
    </lineage>
</organism>
<dbReference type="Proteomes" id="UP000183750">
    <property type="component" value="Unassembled WGS sequence"/>
</dbReference>
<name>A0A1H4RHT2_9MICO</name>
<keyword evidence="2" id="KW-1185">Reference proteome</keyword>
<gene>
    <name evidence="1" type="ORF">SAMN04489807_3397</name>
</gene>
<dbReference type="PANTHER" id="PTHR34724:SF2">
    <property type="entry name" value="OS12G0596101 PROTEIN"/>
    <property type="match status" value="1"/>
</dbReference>
<evidence type="ECO:0000313" key="1">
    <source>
        <dbReference type="EMBL" id="SEC31314.1"/>
    </source>
</evidence>
<dbReference type="PANTHER" id="PTHR34724">
    <property type="entry name" value="OS12G0596101 PROTEIN"/>
    <property type="match status" value="1"/>
</dbReference>
<evidence type="ECO:0000313" key="2">
    <source>
        <dbReference type="Proteomes" id="UP000183750"/>
    </source>
</evidence>
<protein>
    <submittedName>
        <fullName evidence="1">Uncharacterized protein</fullName>
    </submittedName>
</protein>
<accession>A0A1H4RHT2</accession>
<sequence>MCRATKCHTCGKTTWTGCGQHVASVRKSVPASDWCNGSHTRAEVQAAQSQRGGFFARLFGR</sequence>
<dbReference type="EMBL" id="FNSQ01000005">
    <property type="protein sequence ID" value="SEC31314.1"/>
    <property type="molecule type" value="Genomic_DNA"/>
</dbReference>
<dbReference type="OrthoDB" id="4377282at2"/>
<dbReference type="AlphaFoldDB" id="A0A1H4RHT2"/>
<reference evidence="2" key="1">
    <citation type="submission" date="2016-10" db="EMBL/GenBank/DDBJ databases">
        <authorList>
            <person name="Varghese N."/>
            <person name="Submissions S."/>
        </authorList>
    </citation>
    <scope>NUCLEOTIDE SEQUENCE [LARGE SCALE GENOMIC DNA]</scope>
    <source>
        <strain evidence="2">DSM 16089</strain>
    </source>
</reference>
<proteinExistence type="predicted"/>